<dbReference type="EMBL" id="CP036276">
    <property type="protein sequence ID" value="QDU42865.1"/>
    <property type="molecule type" value="Genomic_DNA"/>
</dbReference>
<keyword evidence="3" id="KW-1185">Reference proteome</keyword>
<organism evidence="2 3">
    <name type="scientific">Symmachiella dynata</name>
    <dbReference type="NCBI Taxonomy" id="2527995"/>
    <lineage>
        <taxon>Bacteria</taxon>
        <taxon>Pseudomonadati</taxon>
        <taxon>Planctomycetota</taxon>
        <taxon>Planctomycetia</taxon>
        <taxon>Planctomycetales</taxon>
        <taxon>Planctomycetaceae</taxon>
        <taxon>Symmachiella</taxon>
    </lineage>
</organism>
<proteinExistence type="predicted"/>
<dbReference type="NCBIfam" id="NF040572">
    <property type="entry name" value="heme_bind_FMP"/>
    <property type="match status" value="1"/>
</dbReference>
<reference evidence="2 3" key="1">
    <citation type="submission" date="2019-02" db="EMBL/GenBank/DDBJ databases">
        <title>Deep-cultivation of Planctomycetes and their phenomic and genomic characterization uncovers novel biology.</title>
        <authorList>
            <person name="Wiegand S."/>
            <person name="Jogler M."/>
            <person name="Boedeker C."/>
            <person name="Pinto D."/>
            <person name="Vollmers J."/>
            <person name="Rivas-Marin E."/>
            <person name="Kohn T."/>
            <person name="Peeters S.H."/>
            <person name="Heuer A."/>
            <person name="Rast P."/>
            <person name="Oberbeckmann S."/>
            <person name="Bunk B."/>
            <person name="Jeske O."/>
            <person name="Meyerdierks A."/>
            <person name="Storesund J.E."/>
            <person name="Kallscheuer N."/>
            <person name="Luecker S."/>
            <person name="Lage O.M."/>
            <person name="Pohl T."/>
            <person name="Merkel B.J."/>
            <person name="Hornburger P."/>
            <person name="Mueller R.-W."/>
            <person name="Bruemmer F."/>
            <person name="Labrenz M."/>
            <person name="Spormann A.M."/>
            <person name="Op den Camp H."/>
            <person name="Overmann J."/>
            <person name="Amann R."/>
            <person name="Jetten M.S.M."/>
            <person name="Mascher T."/>
            <person name="Medema M.H."/>
            <person name="Devos D.P."/>
            <person name="Kaster A.-K."/>
            <person name="Ovreas L."/>
            <person name="Rohde M."/>
            <person name="Galperin M.Y."/>
            <person name="Jogler C."/>
        </authorList>
    </citation>
    <scope>NUCLEOTIDE SEQUENCE [LARGE SCALE GENOMIC DNA]</scope>
    <source>
        <strain evidence="2 3">Mal52</strain>
    </source>
</reference>
<protein>
    <submittedName>
        <fullName evidence="2">Uncharacterized protein</fullName>
    </submittedName>
</protein>
<dbReference type="RefSeq" id="WP_145374868.1">
    <property type="nucleotide sequence ID" value="NZ_CP036276.1"/>
</dbReference>
<evidence type="ECO:0000313" key="3">
    <source>
        <dbReference type="Proteomes" id="UP000319383"/>
    </source>
</evidence>
<dbReference type="Proteomes" id="UP000319383">
    <property type="component" value="Chromosome"/>
</dbReference>
<feature type="region of interest" description="Disordered" evidence="1">
    <location>
        <begin position="1"/>
        <end position="21"/>
    </location>
</feature>
<evidence type="ECO:0000256" key="1">
    <source>
        <dbReference type="SAM" id="MobiDB-lite"/>
    </source>
</evidence>
<dbReference type="InterPro" id="IPR047975">
    <property type="entry name" value="Heme_bind_FMP"/>
</dbReference>
<dbReference type="KEGG" id="sdyn:Mal52_13340"/>
<name>A0A517ZK91_9PLAN</name>
<gene>
    <name evidence="2" type="ORF">Mal52_13340</name>
</gene>
<evidence type="ECO:0000313" key="2">
    <source>
        <dbReference type="EMBL" id="QDU42865.1"/>
    </source>
</evidence>
<accession>A0A517ZK91</accession>
<dbReference type="AlphaFoldDB" id="A0A517ZK91"/>
<sequence length="328" mass="37015">MSTFEKLQAQRRTIAPAKSGDDELGPLQLLPGVWKNLPNLPGRGWNLIALPFASPDHDLNYRLLMNQYNEVLRFTTVDKAVPNRGLTDDDPRQNIDQLIVTLDYEQKIVQVAAEDFPDSGLAGLPGLAIHHEPGLFLHMSNADTDGVNIGRLATIPHGNSALGLGRFDEDVHKHDGPPRIPDEVHAFPIGVEQDINRDYLLPYKHFNENLFENLFDPMDTSRLLQKANAGANILRTTELHLDTDILAGGIVNIPFIETQADATKMESTFWIQELEEKDEDGEHKLRLQYLQIVMLDFFERPPGQGEGLIRWPHISINTMERVEKPETE</sequence>